<keyword evidence="7" id="KW-0963">Cytoplasm</keyword>
<organism evidence="8 9">
    <name type="scientific">Candidatus Kinetoplastidibacterium kentomonadis</name>
    <dbReference type="NCBI Taxonomy" id="1576550"/>
    <lineage>
        <taxon>Bacteria</taxon>
        <taxon>Pseudomonadati</taxon>
        <taxon>Pseudomonadota</taxon>
        <taxon>Betaproteobacteria</taxon>
        <taxon>Candidatus Kinetoplastidibacterium</taxon>
    </lineage>
</organism>
<dbReference type="NCBIfam" id="TIGR00043">
    <property type="entry name" value="rRNA maturation RNase YbeY"/>
    <property type="match status" value="1"/>
</dbReference>
<evidence type="ECO:0000256" key="4">
    <source>
        <dbReference type="ARBA" id="ARBA00022759"/>
    </source>
</evidence>
<keyword evidence="7" id="KW-0698">rRNA processing</keyword>
<sequence length="153" mass="17825">MKINISIQYSCKKIPIKKINIKNIILIAIKFLKKNKLINPIKALEILVKITNADEITYLNKKYRNINKATNVLTFEYGIENQILRSDIILCLSILNQEAEFQNKNIIDHMTHIIIHGLLHSLGYDHINDQDAEIMEKIEIDILNILNINNPYF</sequence>
<evidence type="ECO:0000256" key="7">
    <source>
        <dbReference type="HAMAP-Rule" id="MF_00009"/>
    </source>
</evidence>
<dbReference type="EC" id="3.1.-.-" evidence="7"/>
<accession>A0A3Q8EWR2</accession>
<feature type="binding site" evidence="7">
    <location>
        <position position="116"/>
    </location>
    <ligand>
        <name>Zn(2+)</name>
        <dbReference type="ChEBI" id="CHEBI:29105"/>
        <note>catalytic</note>
    </ligand>
</feature>
<feature type="binding site" evidence="7">
    <location>
        <position position="120"/>
    </location>
    <ligand>
        <name>Zn(2+)</name>
        <dbReference type="ChEBI" id="CHEBI:29105"/>
        <note>catalytic</note>
    </ligand>
</feature>
<name>A0A3Q8EWR2_9PROT</name>
<dbReference type="GO" id="GO:0008270">
    <property type="term" value="F:zinc ion binding"/>
    <property type="evidence" value="ECO:0007669"/>
    <property type="project" value="UniProtKB-UniRule"/>
</dbReference>
<evidence type="ECO:0000256" key="5">
    <source>
        <dbReference type="ARBA" id="ARBA00022801"/>
    </source>
</evidence>
<reference evidence="8 9" key="1">
    <citation type="journal article" date="2018" name="Parasitology">
        <title>The reduced genome of Candidatus Kinetoplastibacterium sorsogonicusi, the endosymbiont of Kentomonas sorsogonicus (Trypanosomatidae): loss of the haem-synthesis pathway.</title>
        <authorList>
            <person name="Silva F.M."/>
            <person name="Kostygov A.Y."/>
            <person name="Spodareva V.V."/>
            <person name="Butenko A."/>
            <person name="Tossou R."/>
            <person name="Lukes J."/>
            <person name="Yurchenko V."/>
            <person name="Alves J.M.P."/>
        </authorList>
    </citation>
    <scope>NUCLEOTIDE SEQUENCE [LARGE SCALE GENOMIC DNA]</scope>
    <source>
        <strain evidence="8 9">MF-08</strain>
    </source>
</reference>
<dbReference type="SUPFAM" id="SSF55486">
    <property type="entry name" value="Metalloproteases ('zincins'), catalytic domain"/>
    <property type="match status" value="1"/>
</dbReference>
<protein>
    <recommendedName>
        <fullName evidence="7">Endoribonuclease YbeY</fullName>
        <ecNumber evidence="7">3.1.-.-</ecNumber>
    </recommendedName>
</protein>
<comment type="subcellular location">
    <subcellularLocation>
        <location evidence="7">Cytoplasm</location>
    </subcellularLocation>
</comment>
<proteinExistence type="inferred from homology"/>
<dbReference type="PANTHER" id="PTHR46986:SF1">
    <property type="entry name" value="ENDORIBONUCLEASE YBEY, CHLOROPLASTIC"/>
    <property type="match status" value="1"/>
</dbReference>
<dbReference type="Pfam" id="PF02130">
    <property type="entry name" value="YbeY"/>
    <property type="match status" value="1"/>
</dbReference>
<dbReference type="EMBL" id="CP025628">
    <property type="protein sequence ID" value="AWD32253.1"/>
    <property type="molecule type" value="Genomic_DNA"/>
</dbReference>
<evidence type="ECO:0000256" key="2">
    <source>
        <dbReference type="ARBA" id="ARBA00022722"/>
    </source>
</evidence>
<keyword evidence="3 7" id="KW-0479">Metal-binding</keyword>
<comment type="similarity">
    <text evidence="1 7">Belongs to the endoribonuclease YbeY family.</text>
</comment>
<evidence type="ECO:0000256" key="6">
    <source>
        <dbReference type="ARBA" id="ARBA00022833"/>
    </source>
</evidence>
<dbReference type="PANTHER" id="PTHR46986">
    <property type="entry name" value="ENDORIBONUCLEASE YBEY, CHLOROPLASTIC"/>
    <property type="match status" value="1"/>
</dbReference>
<keyword evidence="5 7" id="KW-0378">Hydrolase</keyword>
<comment type="cofactor">
    <cofactor evidence="7">
        <name>Zn(2+)</name>
        <dbReference type="ChEBI" id="CHEBI:29105"/>
    </cofactor>
    <text evidence="7">Binds 1 zinc ion.</text>
</comment>
<dbReference type="RefSeq" id="WP_108673675.1">
    <property type="nucleotide sequence ID" value="NZ_CP025628.1"/>
</dbReference>
<dbReference type="GO" id="GO:0004521">
    <property type="term" value="F:RNA endonuclease activity"/>
    <property type="evidence" value="ECO:0007669"/>
    <property type="project" value="UniProtKB-UniRule"/>
</dbReference>
<keyword evidence="4 7" id="KW-0255">Endonuclease</keyword>
<keyword evidence="9" id="KW-1185">Reference proteome</keyword>
<dbReference type="GO" id="GO:0006364">
    <property type="term" value="P:rRNA processing"/>
    <property type="evidence" value="ECO:0007669"/>
    <property type="project" value="UniProtKB-UniRule"/>
</dbReference>
<dbReference type="Gene3D" id="3.40.390.30">
    <property type="entry name" value="Metalloproteases ('zincins'), catalytic domain"/>
    <property type="match status" value="1"/>
</dbReference>
<dbReference type="HAMAP" id="MF_00009">
    <property type="entry name" value="Endoribonucl_YbeY"/>
    <property type="match status" value="1"/>
</dbReference>
<keyword evidence="6 7" id="KW-0862">Zinc</keyword>
<evidence type="ECO:0000256" key="3">
    <source>
        <dbReference type="ARBA" id="ARBA00022723"/>
    </source>
</evidence>
<dbReference type="OrthoDB" id="9807740at2"/>
<dbReference type="InterPro" id="IPR023091">
    <property type="entry name" value="MetalPrtase_cat_dom_sf_prd"/>
</dbReference>
<gene>
    <name evidence="7 8" type="primary">ybeY</name>
    <name evidence="8" type="ORF">CKSOR_00117</name>
</gene>
<dbReference type="AlphaFoldDB" id="A0A3Q8EWR2"/>
<evidence type="ECO:0000256" key="1">
    <source>
        <dbReference type="ARBA" id="ARBA00010875"/>
    </source>
</evidence>
<dbReference type="GO" id="GO:0005737">
    <property type="term" value="C:cytoplasm"/>
    <property type="evidence" value="ECO:0007669"/>
    <property type="project" value="UniProtKB-SubCell"/>
</dbReference>
<dbReference type="GO" id="GO:0004222">
    <property type="term" value="F:metalloendopeptidase activity"/>
    <property type="evidence" value="ECO:0007669"/>
    <property type="project" value="InterPro"/>
</dbReference>
<keyword evidence="7" id="KW-0690">Ribosome biogenesis</keyword>
<keyword evidence="2 7" id="KW-0540">Nuclease</keyword>
<dbReference type="Proteomes" id="UP000266796">
    <property type="component" value="Chromosome"/>
</dbReference>
<evidence type="ECO:0000313" key="8">
    <source>
        <dbReference type="EMBL" id="AWD32253.1"/>
    </source>
</evidence>
<feature type="binding site" evidence="7">
    <location>
        <position position="126"/>
    </location>
    <ligand>
        <name>Zn(2+)</name>
        <dbReference type="ChEBI" id="CHEBI:29105"/>
        <note>catalytic</note>
    </ligand>
</feature>
<comment type="function">
    <text evidence="7">Single strand-specific metallo-endoribonuclease involved in late-stage 70S ribosome quality control and in maturation of the 3' terminus of the 16S rRNA.</text>
</comment>
<dbReference type="KEGG" id="kso:CKSOR_00117"/>
<evidence type="ECO:0000313" key="9">
    <source>
        <dbReference type="Proteomes" id="UP000266796"/>
    </source>
</evidence>
<dbReference type="InterPro" id="IPR002036">
    <property type="entry name" value="YbeY"/>
</dbReference>